<protein>
    <submittedName>
        <fullName evidence="1">Uncharacterized protein</fullName>
    </submittedName>
</protein>
<evidence type="ECO:0000313" key="2">
    <source>
        <dbReference type="Proteomes" id="UP000694415"/>
    </source>
</evidence>
<proteinExistence type="predicted"/>
<dbReference type="Ensembl" id="ENSMSIT00000034928.1">
    <property type="protein sequence ID" value="ENSMSIP00000027699.1"/>
    <property type="gene ID" value="ENSMSIG00000023356.1"/>
</dbReference>
<dbReference type="AlphaFoldDB" id="A0A8C6HW58"/>
<organism evidence="1 2">
    <name type="scientific">Mus spicilegus</name>
    <name type="common">Mound-building mouse</name>
    <dbReference type="NCBI Taxonomy" id="10103"/>
    <lineage>
        <taxon>Eukaryota</taxon>
        <taxon>Metazoa</taxon>
        <taxon>Chordata</taxon>
        <taxon>Craniata</taxon>
        <taxon>Vertebrata</taxon>
        <taxon>Euteleostomi</taxon>
        <taxon>Mammalia</taxon>
        <taxon>Eutheria</taxon>
        <taxon>Euarchontoglires</taxon>
        <taxon>Glires</taxon>
        <taxon>Rodentia</taxon>
        <taxon>Myomorpha</taxon>
        <taxon>Muroidea</taxon>
        <taxon>Muridae</taxon>
        <taxon>Murinae</taxon>
        <taxon>Mus</taxon>
        <taxon>Mus</taxon>
    </lineage>
</organism>
<keyword evidence="2" id="KW-1185">Reference proteome</keyword>
<name>A0A8C6HW58_MUSSI</name>
<dbReference type="GeneTree" id="ENSGT01140000286853"/>
<reference evidence="1" key="1">
    <citation type="submission" date="2025-08" db="UniProtKB">
        <authorList>
            <consortium name="Ensembl"/>
        </authorList>
    </citation>
    <scope>IDENTIFICATION</scope>
</reference>
<reference evidence="1" key="2">
    <citation type="submission" date="2025-09" db="UniProtKB">
        <authorList>
            <consortium name="Ensembl"/>
        </authorList>
    </citation>
    <scope>IDENTIFICATION</scope>
</reference>
<sequence length="116" mass="13483">MEEHTVFQPLLFPPTSCLSVVSHCGTREWDLKGLPYWLEPHHDSQKQRRNGLCHFTPWRFEQLLARTILPSLAMFGSGHLCGDNSLCIVCLAFFFPVLQTLSLWHFDFVAQKFYVN</sequence>
<dbReference type="Proteomes" id="UP000694415">
    <property type="component" value="Unplaced"/>
</dbReference>
<evidence type="ECO:0000313" key="1">
    <source>
        <dbReference type="Ensembl" id="ENSMSIP00000027699.1"/>
    </source>
</evidence>
<accession>A0A8C6HW58</accession>